<protein>
    <submittedName>
        <fullName evidence="2">Uncharacterized protein</fullName>
    </submittedName>
</protein>
<evidence type="ECO:0000256" key="1">
    <source>
        <dbReference type="SAM" id="MobiDB-lite"/>
    </source>
</evidence>
<feature type="compositionally biased region" description="Low complexity" evidence="1">
    <location>
        <begin position="35"/>
        <end position="46"/>
    </location>
</feature>
<gene>
    <name evidence="2" type="ORF">EYF80_065116</name>
</gene>
<dbReference type="Proteomes" id="UP000314294">
    <property type="component" value="Unassembled WGS sequence"/>
</dbReference>
<evidence type="ECO:0000313" key="2">
    <source>
        <dbReference type="EMBL" id="TNN24758.1"/>
    </source>
</evidence>
<keyword evidence="3" id="KW-1185">Reference proteome</keyword>
<dbReference type="AlphaFoldDB" id="A0A4Z2E7G9"/>
<accession>A0A4Z2E7G9</accession>
<sequence length="76" mass="8930">MTLITQVRATRRPAGSHGPRRETGQTVWTAKEGRQNQNQSRPRQNQTEPNRTRQNQTEPDRTRQNQTCFSLNEIKR</sequence>
<organism evidence="2 3">
    <name type="scientific">Liparis tanakae</name>
    <name type="common">Tanaka's snailfish</name>
    <dbReference type="NCBI Taxonomy" id="230148"/>
    <lineage>
        <taxon>Eukaryota</taxon>
        <taxon>Metazoa</taxon>
        <taxon>Chordata</taxon>
        <taxon>Craniata</taxon>
        <taxon>Vertebrata</taxon>
        <taxon>Euteleostomi</taxon>
        <taxon>Actinopterygii</taxon>
        <taxon>Neopterygii</taxon>
        <taxon>Teleostei</taxon>
        <taxon>Neoteleostei</taxon>
        <taxon>Acanthomorphata</taxon>
        <taxon>Eupercaria</taxon>
        <taxon>Perciformes</taxon>
        <taxon>Cottioidei</taxon>
        <taxon>Cottales</taxon>
        <taxon>Liparidae</taxon>
        <taxon>Liparis</taxon>
    </lineage>
</organism>
<feature type="compositionally biased region" description="Polar residues" evidence="1">
    <location>
        <begin position="47"/>
        <end position="57"/>
    </location>
</feature>
<reference evidence="2 3" key="1">
    <citation type="submission" date="2019-03" db="EMBL/GenBank/DDBJ databases">
        <title>First draft genome of Liparis tanakae, snailfish: a comprehensive survey of snailfish specific genes.</title>
        <authorList>
            <person name="Kim W."/>
            <person name="Song I."/>
            <person name="Jeong J.-H."/>
            <person name="Kim D."/>
            <person name="Kim S."/>
            <person name="Ryu S."/>
            <person name="Song J.Y."/>
            <person name="Lee S.K."/>
        </authorList>
    </citation>
    <scope>NUCLEOTIDE SEQUENCE [LARGE SCALE GENOMIC DNA]</scope>
    <source>
        <tissue evidence="2">Muscle</tissue>
    </source>
</reference>
<feature type="region of interest" description="Disordered" evidence="1">
    <location>
        <begin position="1"/>
        <end position="76"/>
    </location>
</feature>
<name>A0A4Z2E7G9_9TELE</name>
<comment type="caution">
    <text evidence="2">The sequence shown here is derived from an EMBL/GenBank/DDBJ whole genome shotgun (WGS) entry which is preliminary data.</text>
</comment>
<proteinExistence type="predicted"/>
<dbReference type="EMBL" id="SRLO01014361">
    <property type="protein sequence ID" value="TNN24758.1"/>
    <property type="molecule type" value="Genomic_DNA"/>
</dbReference>
<evidence type="ECO:0000313" key="3">
    <source>
        <dbReference type="Proteomes" id="UP000314294"/>
    </source>
</evidence>